<reference evidence="1 2" key="1">
    <citation type="journal article" date="2016" name="Nat. Commun.">
        <title>Thousands of microbial genomes shed light on interconnected biogeochemical processes in an aquifer system.</title>
        <authorList>
            <person name="Anantharaman K."/>
            <person name="Brown C.T."/>
            <person name="Hug L.A."/>
            <person name="Sharon I."/>
            <person name="Castelle C.J."/>
            <person name="Probst A.J."/>
            <person name="Thomas B.C."/>
            <person name="Singh A."/>
            <person name="Wilkins M.J."/>
            <person name="Karaoz U."/>
            <person name="Brodie E.L."/>
            <person name="Williams K.H."/>
            <person name="Hubbard S.S."/>
            <person name="Banfield J.F."/>
        </authorList>
    </citation>
    <scope>NUCLEOTIDE SEQUENCE [LARGE SCALE GENOMIC DNA]</scope>
</reference>
<evidence type="ECO:0000313" key="1">
    <source>
        <dbReference type="EMBL" id="OGD09454.1"/>
    </source>
</evidence>
<evidence type="ECO:0000313" key="2">
    <source>
        <dbReference type="Proteomes" id="UP000176424"/>
    </source>
</evidence>
<dbReference type="AlphaFoldDB" id="A0A1F4ZVP2"/>
<organism evidence="1 2">
    <name type="scientific">Candidatus Amesbacteria bacterium RIFOXYB1_FULL_44_23</name>
    <dbReference type="NCBI Taxonomy" id="1797263"/>
    <lineage>
        <taxon>Bacteria</taxon>
        <taxon>Candidatus Amesiibacteriota</taxon>
    </lineage>
</organism>
<dbReference type="Proteomes" id="UP000176424">
    <property type="component" value="Unassembled WGS sequence"/>
</dbReference>
<comment type="caution">
    <text evidence="1">The sequence shown here is derived from an EMBL/GenBank/DDBJ whole genome shotgun (WGS) entry which is preliminary data.</text>
</comment>
<sequence>MAPQFYQTPTYRSKQSRITKANWLAGKYTKLTSPTITKVCPNPKCSSIFETKPYARQIFCSRRCSAQFHNTGKHMPEIIRNKISKCLKLAGIRPPKQVKLPLVTLTCQNPDCKQIFKVARYLTKSRKYCSSLCAITTIGHQTTSPKASKGKSGVRIDIDPKICFYSTWEANLARTFNLVGIKWQYAPRRFNLGIHTYRPDFYLPKVKTYIEVKNYMNLYSQERDALFRHLFPQIKLEVILKKSYLEIQREYRPLIEDWE</sequence>
<evidence type="ECO:0008006" key="3">
    <source>
        <dbReference type="Google" id="ProtNLM"/>
    </source>
</evidence>
<dbReference type="EMBL" id="MEXR01000032">
    <property type="protein sequence ID" value="OGD09454.1"/>
    <property type="molecule type" value="Genomic_DNA"/>
</dbReference>
<proteinExistence type="predicted"/>
<gene>
    <name evidence="1" type="ORF">A2397_02080</name>
</gene>
<accession>A0A1F4ZVP2</accession>
<name>A0A1F4ZVP2_9BACT</name>
<protein>
    <recommendedName>
        <fullName evidence="3">Nuclease associated modular domain-containing protein</fullName>
    </recommendedName>
</protein>
<dbReference type="Gene3D" id="3.40.91.30">
    <property type="match status" value="1"/>
</dbReference>